<keyword evidence="2" id="KW-1185">Reference proteome</keyword>
<dbReference type="PaxDb" id="2903-EOD35931"/>
<evidence type="ECO:0000313" key="2">
    <source>
        <dbReference type="Proteomes" id="UP000013827"/>
    </source>
</evidence>
<dbReference type="EnsemblProtists" id="EOD35931">
    <property type="protein sequence ID" value="EOD35931"/>
    <property type="gene ID" value="EMIHUDRAFT_227035"/>
</dbReference>
<reference evidence="1" key="2">
    <citation type="submission" date="2024-10" db="UniProtKB">
        <authorList>
            <consortium name="EnsemblProtists"/>
        </authorList>
    </citation>
    <scope>IDENTIFICATION</scope>
</reference>
<dbReference type="HOGENOM" id="CLU_2532219_0_0_1"/>
<dbReference type="Proteomes" id="UP000013827">
    <property type="component" value="Unassembled WGS sequence"/>
</dbReference>
<proteinExistence type="predicted"/>
<accession>A0A0D3KJJ6</accession>
<organism evidence="1 2">
    <name type="scientific">Emiliania huxleyi (strain CCMP1516)</name>
    <dbReference type="NCBI Taxonomy" id="280463"/>
    <lineage>
        <taxon>Eukaryota</taxon>
        <taxon>Haptista</taxon>
        <taxon>Haptophyta</taxon>
        <taxon>Prymnesiophyceae</taxon>
        <taxon>Isochrysidales</taxon>
        <taxon>Noelaerhabdaceae</taxon>
        <taxon>Emiliania</taxon>
    </lineage>
</organism>
<reference evidence="2" key="1">
    <citation type="journal article" date="2013" name="Nature">
        <title>Pan genome of the phytoplankton Emiliania underpins its global distribution.</title>
        <authorList>
            <person name="Read B.A."/>
            <person name="Kegel J."/>
            <person name="Klute M.J."/>
            <person name="Kuo A."/>
            <person name="Lefebvre S.C."/>
            <person name="Maumus F."/>
            <person name="Mayer C."/>
            <person name="Miller J."/>
            <person name="Monier A."/>
            <person name="Salamov A."/>
            <person name="Young J."/>
            <person name="Aguilar M."/>
            <person name="Claverie J.M."/>
            <person name="Frickenhaus S."/>
            <person name="Gonzalez K."/>
            <person name="Herman E.K."/>
            <person name="Lin Y.C."/>
            <person name="Napier J."/>
            <person name="Ogata H."/>
            <person name="Sarno A.F."/>
            <person name="Shmutz J."/>
            <person name="Schroeder D."/>
            <person name="de Vargas C."/>
            <person name="Verret F."/>
            <person name="von Dassow P."/>
            <person name="Valentin K."/>
            <person name="Van de Peer Y."/>
            <person name="Wheeler G."/>
            <person name="Dacks J.B."/>
            <person name="Delwiche C.F."/>
            <person name="Dyhrman S.T."/>
            <person name="Glockner G."/>
            <person name="John U."/>
            <person name="Richards T."/>
            <person name="Worden A.Z."/>
            <person name="Zhang X."/>
            <person name="Grigoriev I.V."/>
            <person name="Allen A.E."/>
            <person name="Bidle K."/>
            <person name="Borodovsky M."/>
            <person name="Bowler C."/>
            <person name="Brownlee C."/>
            <person name="Cock J.M."/>
            <person name="Elias M."/>
            <person name="Gladyshev V.N."/>
            <person name="Groth M."/>
            <person name="Guda C."/>
            <person name="Hadaegh A."/>
            <person name="Iglesias-Rodriguez M.D."/>
            <person name="Jenkins J."/>
            <person name="Jones B.M."/>
            <person name="Lawson T."/>
            <person name="Leese F."/>
            <person name="Lindquist E."/>
            <person name="Lobanov A."/>
            <person name="Lomsadze A."/>
            <person name="Malik S.B."/>
            <person name="Marsh M.E."/>
            <person name="Mackinder L."/>
            <person name="Mock T."/>
            <person name="Mueller-Roeber B."/>
            <person name="Pagarete A."/>
            <person name="Parker M."/>
            <person name="Probert I."/>
            <person name="Quesneville H."/>
            <person name="Raines C."/>
            <person name="Rensing S.A."/>
            <person name="Riano-Pachon D.M."/>
            <person name="Richier S."/>
            <person name="Rokitta S."/>
            <person name="Shiraiwa Y."/>
            <person name="Soanes D.M."/>
            <person name="van der Giezen M."/>
            <person name="Wahlund T.M."/>
            <person name="Williams B."/>
            <person name="Wilson W."/>
            <person name="Wolfe G."/>
            <person name="Wurch L.L."/>
        </authorList>
    </citation>
    <scope>NUCLEOTIDE SEQUENCE</scope>
</reference>
<dbReference type="AlphaFoldDB" id="A0A0D3KJJ6"/>
<evidence type="ECO:0000313" key="1">
    <source>
        <dbReference type="EnsemblProtists" id="EOD35931"/>
    </source>
</evidence>
<protein>
    <submittedName>
        <fullName evidence="1">Uncharacterized protein</fullName>
    </submittedName>
</protein>
<dbReference type="RefSeq" id="XP_005788360.1">
    <property type="nucleotide sequence ID" value="XM_005788303.1"/>
</dbReference>
<sequence length="84" mass="10068">MCAATLILLSFRGRAKQKRHRERIRRLLGIQQELLIQAVVQIDTRVERKKRDSMYQQLRRERESRKAVGEEKVHSVRLAVRRDC</sequence>
<name>A0A0D3KJJ6_EMIH1</name>
<dbReference type="GeneID" id="17281202"/>
<dbReference type="KEGG" id="ehx:EMIHUDRAFT_227035"/>